<dbReference type="AlphaFoldDB" id="A0A813U9N2"/>
<reference evidence="13" key="1">
    <citation type="submission" date="2021-02" db="EMBL/GenBank/DDBJ databases">
        <authorList>
            <person name="Nowell W R."/>
        </authorList>
    </citation>
    <scope>NUCLEOTIDE SEQUENCE</scope>
    <source>
        <strain evidence="13">Ploen Becks lab</strain>
    </source>
</reference>
<feature type="transmembrane region" description="Helical" evidence="12">
    <location>
        <begin position="209"/>
        <end position="229"/>
    </location>
</feature>
<comment type="cofactor">
    <cofactor evidence="1">
        <name>heme b</name>
        <dbReference type="ChEBI" id="CHEBI:60344"/>
    </cofactor>
</comment>
<evidence type="ECO:0000256" key="12">
    <source>
        <dbReference type="SAM" id="Phobius"/>
    </source>
</evidence>
<dbReference type="OrthoDB" id="1726137at2759"/>
<evidence type="ECO:0000256" key="8">
    <source>
        <dbReference type="ARBA" id="ARBA00023133"/>
    </source>
</evidence>
<dbReference type="Proteomes" id="UP000663879">
    <property type="component" value="Unassembled WGS sequence"/>
</dbReference>
<feature type="transmembrane region" description="Helical" evidence="12">
    <location>
        <begin position="314"/>
        <end position="333"/>
    </location>
</feature>
<evidence type="ECO:0000256" key="4">
    <source>
        <dbReference type="ARBA" id="ARBA00022723"/>
    </source>
</evidence>
<name>A0A813U9N2_9BILA</name>
<comment type="subcellular location">
    <subcellularLocation>
        <location evidence="2">Membrane</location>
        <topology evidence="2">Multi-pass membrane protein</topology>
    </subcellularLocation>
</comment>
<gene>
    <name evidence="13" type="ORF">OXX778_LOCUS7560</name>
</gene>
<keyword evidence="4" id="KW-0479">Metal-binding</keyword>
<feature type="transmembrane region" description="Helical" evidence="12">
    <location>
        <begin position="375"/>
        <end position="392"/>
    </location>
</feature>
<evidence type="ECO:0000256" key="1">
    <source>
        <dbReference type="ARBA" id="ARBA00001970"/>
    </source>
</evidence>
<evidence type="ECO:0000256" key="2">
    <source>
        <dbReference type="ARBA" id="ARBA00004141"/>
    </source>
</evidence>
<evidence type="ECO:0000256" key="3">
    <source>
        <dbReference type="ARBA" id="ARBA00022692"/>
    </source>
</evidence>
<proteinExistence type="inferred from homology"/>
<evidence type="ECO:0000256" key="11">
    <source>
        <dbReference type="ARBA" id="ARBA00048044"/>
    </source>
</evidence>
<keyword evidence="7" id="KW-0408">Iron</keyword>
<keyword evidence="14" id="KW-1185">Reference proteome</keyword>
<dbReference type="GO" id="GO:0016653">
    <property type="term" value="F:oxidoreductase activity, acting on NAD(P)H, heme protein as acceptor"/>
    <property type="evidence" value="ECO:0007669"/>
    <property type="project" value="TreeGrafter"/>
</dbReference>
<feature type="transmembrane region" description="Helical" evidence="12">
    <location>
        <begin position="141"/>
        <end position="159"/>
    </location>
</feature>
<comment type="caution">
    <text evidence="13">The sequence shown here is derived from an EMBL/GenBank/DDBJ whole genome shotgun (WGS) entry which is preliminary data.</text>
</comment>
<evidence type="ECO:0000313" key="13">
    <source>
        <dbReference type="EMBL" id="CAF0822827.1"/>
    </source>
</evidence>
<evidence type="ECO:0000256" key="6">
    <source>
        <dbReference type="ARBA" id="ARBA00023002"/>
    </source>
</evidence>
<evidence type="ECO:0000256" key="10">
    <source>
        <dbReference type="ARBA" id="ARBA00044501"/>
    </source>
</evidence>
<dbReference type="GO" id="GO:0120547">
    <property type="term" value="F:heme A synthase activity"/>
    <property type="evidence" value="ECO:0007669"/>
    <property type="project" value="UniProtKB-EC"/>
</dbReference>
<dbReference type="GO" id="GO:0046872">
    <property type="term" value="F:metal ion binding"/>
    <property type="evidence" value="ECO:0007669"/>
    <property type="project" value="UniProtKB-KW"/>
</dbReference>
<feature type="transmembrane region" description="Helical" evidence="12">
    <location>
        <begin position="171"/>
        <end position="189"/>
    </location>
</feature>
<protein>
    <recommendedName>
        <fullName evidence="15">Cytochrome c oxidase assembly protein COX15</fullName>
    </recommendedName>
</protein>
<dbReference type="PANTHER" id="PTHR23289">
    <property type="entry name" value="CYTOCHROME C OXIDASE ASSEMBLY PROTEIN COX15"/>
    <property type="match status" value="1"/>
</dbReference>
<evidence type="ECO:0008006" key="15">
    <source>
        <dbReference type="Google" id="ProtNLM"/>
    </source>
</evidence>
<dbReference type="HAMAP" id="MF_01665">
    <property type="entry name" value="HemeA_synth_type2"/>
    <property type="match status" value="1"/>
</dbReference>
<accession>A0A813U9N2</accession>
<dbReference type="GO" id="GO:0005743">
    <property type="term" value="C:mitochondrial inner membrane"/>
    <property type="evidence" value="ECO:0007669"/>
    <property type="project" value="TreeGrafter"/>
</dbReference>
<feature type="transmembrane region" description="Helical" evidence="12">
    <location>
        <begin position="257"/>
        <end position="280"/>
    </location>
</feature>
<dbReference type="Pfam" id="PF02628">
    <property type="entry name" value="COX15-CtaA"/>
    <property type="match status" value="1"/>
</dbReference>
<evidence type="ECO:0000256" key="5">
    <source>
        <dbReference type="ARBA" id="ARBA00022989"/>
    </source>
</evidence>
<dbReference type="InterPro" id="IPR023754">
    <property type="entry name" value="HemeA_Synthase_type2"/>
</dbReference>
<feature type="transmembrane region" description="Helical" evidence="12">
    <location>
        <begin position="345"/>
        <end position="369"/>
    </location>
</feature>
<evidence type="ECO:0000256" key="7">
    <source>
        <dbReference type="ARBA" id="ARBA00023004"/>
    </source>
</evidence>
<keyword evidence="5 12" id="KW-1133">Transmembrane helix</keyword>
<keyword evidence="3 12" id="KW-0812">Transmembrane</keyword>
<comment type="pathway">
    <text evidence="10">Porphyrin-containing compound metabolism; heme A biosynthesis; heme A from heme O: step 1/1.</text>
</comment>
<organism evidence="13 14">
    <name type="scientific">Brachionus calyciflorus</name>
    <dbReference type="NCBI Taxonomy" id="104777"/>
    <lineage>
        <taxon>Eukaryota</taxon>
        <taxon>Metazoa</taxon>
        <taxon>Spiralia</taxon>
        <taxon>Gnathifera</taxon>
        <taxon>Rotifera</taxon>
        <taxon>Eurotatoria</taxon>
        <taxon>Monogononta</taxon>
        <taxon>Pseudotrocha</taxon>
        <taxon>Ploima</taxon>
        <taxon>Brachionidae</taxon>
        <taxon>Brachionus</taxon>
    </lineage>
</organism>
<dbReference type="InterPro" id="IPR003780">
    <property type="entry name" value="COX15/CtaA_fam"/>
</dbReference>
<feature type="transmembrane region" description="Helical" evidence="12">
    <location>
        <begin position="54"/>
        <end position="74"/>
    </location>
</feature>
<dbReference type="PANTHER" id="PTHR23289:SF2">
    <property type="entry name" value="CYTOCHROME C OXIDASE ASSEMBLY PROTEIN COX15 HOMOLOG"/>
    <property type="match status" value="1"/>
</dbReference>
<keyword evidence="8" id="KW-0350">Heme biosynthesis</keyword>
<evidence type="ECO:0000256" key="9">
    <source>
        <dbReference type="ARBA" id="ARBA00023136"/>
    </source>
</evidence>
<keyword evidence="6" id="KW-0560">Oxidoreductase</keyword>
<keyword evidence="9 12" id="KW-0472">Membrane</keyword>
<dbReference type="GO" id="GO:0006784">
    <property type="term" value="P:heme A biosynthetic process"/>
    <property type="evidence" value="ECO:0007669"/>
    <property type="project" value="InterPro"/>
</dbReference>
<evidence type="ECO:0000313" key="14">
    <source>
        <dbReference type="Proteomes" id="UP000663879"/>
    </source>
</evidence>
<comment type="catalytic activity">
    <reaction evidence="11">
        <text>Fe(II)-heme o + 2 A + H2O = Fe(II)-heme a + 2 AH2</text>
        <dbReference type="Rhea" id="RHEA:63388"/>
        <dbReference type="ChEBI" id="CHEBI:13193"/>
        <dbReference type="ChEBI" id="CHEBI:15377"/>
        <dbReference type="ChEBI" id="CHEBI:17499"/>
        <dbReference type="ChEBI" id="CHEBI:60530"/>
        <dbReference type="ChEBI" id="CHEBI:61715"/>
        <dbReference type="EC" id="1.17.99.9"/>
    </reaction>
    <physiologicalReaction direction="left-to-right" evidence="11">
        <dbReference type="Rhea" id="RHEA:63389"/>
    </physiologicalReaction>
</comment>
<sequence length="401" mass="45421">MSSLWKIGSNLNKFTKLNINSFNNCKNFIKSIRKNTTVTLNANTNNIAANSRKIGIWLAGCSGMVAGAVVLGGVTRLTESGLSMVDWQLIKDMVPPKNEQEWIEEFERYKQYPEWKYLNKDRQMTLEEFKFIFYMEWSHRLWGRMIGLAFFLPAAYFWKKGYFNSGMKKRMGVFGALLGFQGFLGWYMVKSGLNEPEKKTDIPRVSQYRLAAHLGSAFLLYVGFLWTSLSHLLPNPQNITPLNATQLRSVTMRSHNLLALIFTTALAGAFVAGLDAGLVYNSFPKFADKWIPCDLWTIEPKWKNFFENPTMVQFQHRILGLSTLSAICLYAFSMRGVPLPPRARLALNTLVGMAFAQVGLGIATLIYYVPTHLAALHQSGSLALLSFGIWLANELKRIPKL</sequence>
<dbReference type="EMBL" id="CAJNOC010000972">
    <property type="protein sequence ID" value="CAF0822827.1"/>
    <property type="molecule type" value="Genomic_DNA"/>
</dbReference>